<accession>A0ACC1KL27</accession>
<evidence type="ECO:0000313" key="1">
    <source>
        <dbReference type="EMBL" id="KAJ2791540.1"/>
    </source>
</evidence>
<name>A0ACC1KL27_9FUNG</name>
<organism evidence="1 2">
    <name type="scientific">Coemansia linderi</name>
    <dbReference type="NCBI Taxonomy" id="2663919"/>
    <lineage>
        <taxon>Eukaryota</taxon>
        <taxon>Fungi</taxon>
        <taxon>Fungi incertae sedis</taxon>
        <taxon>Zoopagomycota</taxon>
        <taxon>Kickxellomycotina</taxon>
        <taxon>Kickxellomycetes</taxon>
        <taxon>Kickxellales</taxon>
        <taxon>Kickxellaceae</taxon>
        <taxon>Coemansia</taxon>
    </lineage>
</organism>
<protein>
    <submittedName>
        <fullName evidence="1">Uncharacterized protein</fullName>
    </submittedName>
</protein>
<gene>
    <name evidence="1" type="ORF">GGI18_001060</name>
</gene>
<proteinExistence type="predicted"/>
<reference evidence="1" key="1">
    <citation type="submission" date="2022-07" db="EMBL/GenBank/DDBJ databases">
        <title>Phylogenomic reconstructions and comparative analyses of Kickxellomycotina fungi.</title>
        <authorList>
            <person name="Reynolds N.K."/>
            <person name="Stajich J.E."/>
            <person name="Barry K."/>
            <person name="Grigoriev I.V."/>
            <person name="Crous P."/>
            <person name="Smith M.E."/>
        </authorList>
    </citation>
    <scope>NUCLEOTIDE SEQUENCE</scope>
    <source>
        <strain evidence="1">BCRC 34191</strain>
    </source>
</reference>
<dbReference type="Proteomes" id="UP001140066">
    <property type="component" value="Unassembled WGS sequence"/>
</dbReference>
<dbReference type="EMBL" id="JANBUK010000132">
    <property type="protein sequence ID" value="KAJ2791540.1"/>
    <property type="molecule type" value="Genomic_DNA"/>
</dbReference>
<keyword evidence="2" id="KW-1185">Reference proteome</keyword>
<comment type="caution">
    <text evidence="1">The sequence shown here is derived from an EMBL/GenBank/DDBJ whole genome shotgun (WGS) entry which is preliminary data.</text>
</comment>
<evidence type="ECO:0000313" key="2">
    <source>
        <dbReference type="Proteomes" id="UP001140066"/>
    </source>
</evidence>
<sequence>MRSIIKRATRVDPISSRSLVTSGGVSSAHHGNTRRPCPASTSGSRRNSASRPTADILSHIQELKDQERHVLSRGARDPSSAPGSAATGPGGMTGPPSLPPNVAETLSRQERLAREEKLAAQYREQLRTKLRVIRDTAIDLGAQKATMSHFERQLFGSGSPKEADLLELERVNGVRSLLGLPPLPQPSAASLSAGAGGVRTSRPGTPIYAASSPTNIPSPYSHRPGVGAQAKHCRTSSFGESSLARTVDRQHRHTATPSRDARRHQAEDDDMEQDMDLGMEDGELSEEGELAE</sequence>